<evidence type="ECO:0000313" key="2">
    <source>
        <dbReference type="Proteomes" id="UP000326659"/>
    </source>
</evidence>
<evidence type="ECO:0008006" key="3">
    <source>
        <dbReference type="Google" id="ProtNLM"/>
    </source>
</evidence>
<proteinExistence type="predicted"/>
<reference evidence="1 2" key="1">
    <citation type="submission" date="2019-09" db="EMBL/GenBank/DDBJ databases">
        <title>Prosopis cineraria nodule microbiome.</title>
        <authorList>
            <person name="Chaluvadi S.R."/>
            <person name="Ali R."/>
            <person name="Wang X."/>
        </authorList>
    </citation>
    <scope>NUCLEOTIDE SEQUENCE [LARGE SCALE GENOMIC DNA]</scope>
    <source>
        <strain evidence="1 2">BG1</strain>
    </source>
</reference>
<organism evidence="1 2">
    <name type="scientific">Pseudomonas denitrificans</name>
    <dbReference type="NCBI Taxonomy" id="43306"/>
    <lineage>
        <taxon>Bacteria</taxon>
        <taxon>Pseudomonadati</taxon>
        <taxon>Pseudomonadota</taxon>
        <taxon>Gammaproteobacteria</taxon>
        <taxon>Pseudomonadales</taxon>
        <taxon>Pseudomonadaceae</taxon>
        <taxon>Halopseudomonas</taxon>
    </lineage>
</organism>
<dbReference type="EMBL" id="CP043626">
    <property type="protein sequence ID" value="QEY70516.1"/>
    <property type="molecule type" value="Genomic_DNA"/>
</dbReference>
<evidence type="ECO:0000313" key="1">
    <source>
        <dbReference type="EMBL" id="QEY70516.1"/>
    </source>
</evidence>
<gene>
    <name evidence="1" type="ORF">F1C79_01920</name>
</gene>
<name>A0A9X7MVX9_PSEDE</name>
<dbReference type="KEGG" id="pden:F1C79_01920"/>
<protein>
    <recommendedName>
        <fullName evidence="3">Phage tail protein</fullName>
    </recommendedName>
</protein>
<accession>A0A9X7MVX9</accession>
<dbReference type="RefSeq" id="WP_151186341.1">
    <property type="nucleotide sequence ID" value="NZ_CP043626.1"/>
</dbReference>
<dbReference type="Proteomes" id="UP000326659">
    <property type="component" value="Chromosome"/>
</dbReference>
<dbReference type="AlphaFoldDB" id="A0A9X7MVX9"/>
<sequence length="597" mass="64376">MSLSAQIFGRDSFIHRATNVLGLGVPTWLDKKFGPQDISTSPTIPTVQDSAYGNYIPRFHGKFAPSGNLLWLKGGKLDVTTKHKSGGKGGQSTAQTTYSYFATFALALGEGPIAGIRRIWCGDKLIYNSASDDLETIVASNQAAKGWKFYRGTDDQLPDPDIQADKGVENTPAYRGLAYIKFKKFALKNYGDSLAGAQFKVELLTDFGYDVVTVSAFSPSVDILYPIFKEGSSLSSVRTYNGSAASTTWSVYEHYLGKSIYDGTINRSAYMGDLPRRVVGNINTFLTATNNAGFNVDGTLYPTARFGIGWLNYDVVYDDANTRLFALGRDGSSNRRLVMMDRLGADIQAASGSIKSIALGDGYVWGITNSSIIQMEMDDLSVVATIPISPANALPSGDATYISYSDGIIYLFPFMSAAGPQYRSLMGFDAATGEEVVLEPDFPDIGYIGSSGAPAAIYDGVIFQAGLGGPNAGIRFLTYDRVISNTLTLGDVVSREIQLSELLSVLDFDTSLLTQQLTGYRLAGGSVRDGLEPLRAAWPFDARMHGYKLQFLPRGQASAGVIPWGDLAATDGDEIGDSLPYDREMDTQLPAKVTAKG</sequence>
<keyword evidence="2" id="KW-1185">Reference proteome</keyword>
<dbReference type="OrthoDB" id="6021410at2"/>